<dbReference type="InterPro" id="IPR013856">
    <property type="entry name" value="Peptidase_M4_domain"/>
</dbReference>
<dbReference type="Gene3D" id="3.10.170.10">
    <property type="match status" value="1"/>
</dbReference>
<comment type="subcellular location">
    <subcellularLocation>
        <location evidence="2 13">Secreted</location>
    </subcellularLocation>
</comment>
<reference evidence="18" key="1">
    <citation type="submission" date="2021-04" db="EMBL/GenBank/DDBJ databases">
        <title>Isolation and polyphasic classification of algal microorganism.</title>
        <authorList>
            <person name="Wang S."/>
        </authorList>
    </citation>
    <scope>NUCLEOTIDE SEQUENCE</scope>
    <source>
        <strain evidence="18">720a</strain>
    </source>
</reference>
<dbReference type="EC" id="3.4.24.-" evidence="13"/>
<feature type="active site" evidence="12">
    <location>
        <position position="381"/>
    </location>
</feature>
<evidence type="ECO:0000256" key="2">
    <source>
        <dbReference type="ARBA" id="ARBA00004613"/>
    </source>
</evidence>
<keyword evidence="11 13" id="KW-0482">Metalloprotease</keyword>
<protein>
    <recommendedName>
        <fullName evidence="13">Neutral metalloproteinase</fullName>
        <ecNumber evidence="13">3.4.24.-</ecNumber>
    </recommendedName>
</protein>
<keyword evidence="5 13" id="KW-0645">Protease</keyword>
<comment type="cofactor">
    <cofactor evidence="1 13">
        <name>Zn(2+)</name>
        <dbReference type="ChEBI" id="CHEBI:29105"/>
    </cofactor>
</comment>
<comment type="similarity">
    <text evidence="3 13">Belongs to the peptidase M4 family.</text>
</comment>
<keyword evidence="10" id="KW-0106">Calcium</keyword>
<feature type="domain" description="FTP" evidence="17">
    <location>
        <begin position="89"/>
        <end position="140"/>
    </location>
</feature>
<dbReference type="InterPro" id="IPR011096">
    <property type="entry name" value="FTP_domain"/>
</dbReference>
<evidence type="ECO:0000256" key="12">
    <source>
        <dbReference type="PIRSR" id="PIRSR623612-1"/>
    </source>
</evidence>
<organism evidence="18 19">
    <name type="scientific">Virgibacillus salarius</name>
    <dbReference type="NCBI Taxonomy" id="447199"/>
    <lineage>
        <taxon>Bacteria</taxon>
        <taxon>Bacillati</taxon>
        <taxon>Bacillota</taxon>
        <taxon>Bacilli</taxon>
        <taxon>Bacillales</taxon>
        <taxon>Bacillaceae</taxon>
        <taxon>Virgibacillus</taxon>
    </lineage>
</organism>
<dbReference type="Pfam" id="PF07504">
    <property type="entry name" value="FTP"/>
    <property type="match status" value="1"/>
</dbReference>
<keyword evidence="6" id="KW-0479">Metal-binding</keyword>
<evidence type="ECO:0000259" key="15">
    <source>
        <dbReference type="Pfam" id="PF02868"/>
    </source>
</evidence>
<gene>
    <name evidence="18" type="ORF">KCX74_10045</name>
</gene>
<dbReference type="Gene3D" id="3.10.450.40">
    <property type="match status" value="1"/>
</dbReference>
<feature type="chain" id="PRO_5039746093" description="Neutral metalloproteinase" evidence="13">
    <location>
        <begin position="23"/>
        <end position="555"/>
    </location>
</feature>
<dbReference type="Pfam" id="PF01447">
    <property type="entry name" value="Peptidase_M4"/>
    <property type="match status" value="1"/>
</dbReference>
<evidence type="ECO:0000256" key="4">
    <source>
        <dbReference type="ARBA" id="ARBA00022525"/>
    </source>
</evidence>
<proteinExistence type="inferred from homology"/>
<sequence>MKRKLISSTLALTVAFGGFTTAGTNVFAQENVKSKIEYNEQYNTPSYIIENWKAPNTLAKAKKLSEKEVAFAYLKYRSKQLKLEGNMKDHFKVVEEEKDNENGTHHIKLIEQHNGVPIYGSDHTITLDENDNVKAYFGQVVPDLAEKDIPSKASISGEDAVEITKQDIEQEIGKVEHYDGEVTNEQFIYEHDGKFYLSYLVKASTSKPAPGYWHYFIDATNGEIINKANAIDHVTGFGKGVFGDKKKFEIALGDDDQYLLFDETRGDGVHTFDAQNMDFYLFHLLSILLGYTGEEITSGHKYFNDPAAVDAHVNAGKVYDYYLETFNRDSFDGEGAKIISSVHVGEAWNNAAWNGKLMMYGDGDGRNFLPLSGGLDVIAHELTHAVTDRTAGLVYENESGALNESLSDIMGAMVDRDDWQIGEEIYTPDIEGDALRSMSDPTSVQNAITGPYPDHYNDRYTGEEDNGGVHINSSINNKAAYLVAEGGNHYDVTVEGIGREKTEQIYYRALTKYLTSTSDFSMMRQAAIQAASDLYGENSSAVEAVNRAYDAVGVE</sequence>
<evidence type="ECO:0000256" key="13">
    <source>
        <dbReference type="RuleBase" id="RU366073"/>
    </source>
</evidence>
<feature type="domain" description="PepSY" evidence="16">
    <location>
        <begin position="155"/>
        <end position="226"/>
    </location>
</feature>
<dbReference type="Pfam" id="PF02868">
    <property type="entry name" value="Peptidase_M4_C"/>
    <property type="match status" value="1"/>
</dbReference>
<keyword evidence="19" id="KW-1185">Reference proteome</keyword>
<dbReference type="EMBL" id="JAGSOT010000026">
    <property type="protein sequence ID" value="MBR7796375.1"/>
    <property type="molecule type" value="Genomic_DNA"/>
</dbReference>
<dbReference type="InterPro" id="IPR027268">
    <property type="entry name" value="Peptidase_M4/M1_CTD_sf"/>
</dbReference>
<evidence type="ECO:0000313" key="18">
    <source>
        <dbReference type="EMBL" id="MBR7796375.1"/>
    </source>
</evidence>
<dbReference type="GO" id="GO:0005576">
    <property type="term" value="C:extracellular region"/>
    <property type="evidence" value="ECO:0007669"/>
    <property type="project" value="UniProtKB-SubCell"/>
</dbReference>
<dbReference type="SUPFAM" id="SSF55486">
    <property type="entry name" value="Metalloproteases ('zincins'), catalytic domain"/>
    <property type="match status" value="1"/>
</dbReference>
<evidence type="ECO:0000256" key="9">
    <source>
        <dbReference type="ARBA" id="ARBA00022833"/>
    </source>
</evidence>
<evidence type="ECO:0000256" key="5">
    <source>
        <dbReference type="ARBA" id="ARBA00022670"/>
    </source>
</evidence>
<feature type="signal peptide" evidence="13">
    <location>
        <begin position="1"/>
        <end position="22"/>
    </location>
</feature>
<evidence type="ECO:0000259" key="17">
    <source>
        <dbReference type="Pfam" id="PF07504"/>
    </source>
</evidence>
<accession>A0A941DTI8</accession>
<feature type="domain" description="Peptidase M4" evidence="14">
    <location>
        <begin position="235"/>
        <end position="388"/>
    </location>
</feature>
<evidence type="ECO:0000256" key="3">
    <source>
        <dbReference type="ARBA" id="ARBA00009388"/>
    </source>
</evidence>
<evidence type="ECO:0000259" key="16">
    <source>
        <dbReference type="Pfam" id="PF03413"/>
    </source>
</evidence>
<dbReference type="InterPro" id="IPR023612">
    <property type="entry name" value="Peptidase_M4"/>
</dbReference>
<dbReference type="GO" id="GO:0046872">
    <property type="term" value="F:metal ion binding"/>
    <property type="evidence" value="ECO:0007669"/>
    <property type="project" value="UniProtKB-UniRule"/>
</dbReference>
<evidence type="ECO:0000256" key="8">
    <source>
        <dbReference type="ARBA" id="ARBA00022801"/>
    </source>
</evidence>
<evidence type="ECO:0000256" key="7">
    <source>
        <dbReference type="ARBA" id="ARBA00022729"/>
    </source>
</evidence>
<feature type="active site" description="Proton donor" evidence="12">
    <location>
        <position position="470"/>
    </location>
</feature>
<evidence type="ECO:0000313" key="19">
    <source>
        <dbReference type="Proteomes" id="UP000675284"/>
    </source>
</evidence>
<dbReference type="PANTHER" id="PTHR33794">
    <property type="entry name" value="BACILLOLYSIN"/>
    <property type="match status" value="1"/>
</dbReference>
<dbReference type="InterPro" id="IPR050728">
    <property type="entry name" value="Zinc_Metalloprotease_M4"/>
</dbReference>
<dbReference type="InterPro" id="IPR001570">
    <property type="entry name" value="Peptidase_M4_C_domain"/>
</dbReference>
<dbReference type="GO" id="GO:0006508">
    <property type="term" value="P:proteolysis"/>
    <property type="evidence" value="ECO:0007669"/>
    <property type="project" value="UniProtKB-KW"/>
</dbReference>
<dbReference type="InterPro" id="IPR025711">
    <property type="entry name" value="PepSY"/>
</dbReference>
<keyword evidence="9 13" id="KW-0862">Zinc</keyword>
<dbReference type="RefSeq" id="WP_166530370.1">
    <property type="nucleotide sequence ID" value="NZ_BAAACY010000063.1"/>
</dbReference>
<dbReference type="FunFam" id="1.10.390.10:FF:000012">
    <property type="entry name" value="Thermolysin"/>
    <property type="match status" value="1"/>
</dbReference>
<evidence type="ECO:0000256" key="6">
    <source>
        <dbReference type="ARBA" id="ARBA00022723"/>
    </source>
</evidence>
<keyword evidence="7 13" id="KW-0732">Signal</keyword>
<evidence type="ECO:0000256" key="1">
    <source>
        <dbReference type="ARBA" id="ARBA00001947"/>
    </source>
</evidence>
<dbReference type="GO" id="GO:0004222">
    <property type="term" value="F:metalloendopeptidase activity"/>
    <property type="evidence" value="ECO:0007669"/>
    <property type="project" value="UniProtKB-UniRule"/>
</dbReference>
<evidence type="ECO:0000256" key="10">
    <source>
        <dbReference type="ARBA" id="ARBA00022837"/>
    </source>
</evidence>
<evidence type="ECO:0000259" key="14">
    <source>
        <dbReference type="Pfam" id="PF01447"/>
    </source>
</evidence>
<comment type="function">
    <text evidence="13">Extracellular zinc metalloprotease.</text>
</comment>
<keyword evidence="4 13" id="KW-0964">Secreted</keyword>
<keyword evidence="8 13" id="KW-0378">Hydrolase</keyword>
<dbReference type="Proteomes" id="UP000675284">
    <property type="component" value="Unassembled WGS sequence"/>
</dbReference>
<feature type="domain" description="Peptidase M4 C-terminal" evidence="15">
    <location>
        <begin position="391"/>
        <end position="554"/>
    </location>
</feature>
<dbReference type="CDD" id="cd09597">
    <property type="entry name" value="M4_TLP"/>
    <property type="match status" value="1"/>
</dbReference>
<dbReference type="AlphaFoldDB" id="A0A941DTI8"/>
<comment type="caution">
    <text evidence="18">The sequence shown here is derived from an EMBL/GenBank/DDBJ whole genome shotgun (WGS) entry which is preliminary data.</text>
</comment>
<dbReference type="Gene3D" id="1.10.390.10">
    <property type="entry name" value="Neutral Protease Domain 2"/>
    <property type="match status" value="1"/>
</dbReference>
<dbReference type="PRINTS" id="PR00730">
    <property type="entry name" value="THERMOLYSIN"/>
</dbReference>
<dbReference type="Pfam" id="PF03413">
    <property type="entry name" value="PepSY"/>
    <property type="match status" value="1"/>
</dbReference>
<name>A0A941DTI8_9BACI</name>
<dbReference type="Gene3D" id="3.10.450.490">
    <property type="match status" value="1"/>
</dbReference>
<dbReference type="PANTHER" id="PTHR33794:SF3">
    <property type="entry name" value="NEUTRAL PROTEASE B"/>
    <property type="match status" value="1"/>
</dbReference>
<evidence type="ECO:0000256" key="11">
    <source>
        <dbReference type="ARBA" id="ARBA00023049"/>
    </source>
</evidence>